<dbReference type="InterPro" id="IPR006357">
    <property type="entry name" value="HAD-SF_hydro_IIA"/>
</dbReference>
<dbReference type="SUPFAM" id="SSF56784">
    <property type="entry name" value="HAD-like"/>
    <property type="match status" value="1"/>
</dbReference>
<accession>A0ABQ9E1H3</accession>
<proteinExistence type="predicted"/>
<organism evidence="1 2">
    <name type="scientific">Tegillarca granosa</name>
    <name type="common">Malaysian cockle</name>
    <name type="synonym">Anadara granosa</name>
    <dbReference type="NCBI Taxonomy" id="220873"/>
    <lineage>
        <taxon>Eukaryota</taxon>
        <taxon>Metazoa</taxon>
        <taxon>Spiralia</taxon>
        <taxon>Lophotrochozoa</taxon>
        <taxon>Mollusca</taxon>
        <taxon>Bivalvia</taxon>
        <taxon>Autobranchia</taxon>
        <taxon>Pteriomorphia</taxon>
        <taxon>Arcoida</taxon>
        <taxon>Arcoidea</taxon>
        <taxon>Arcidae</taxon>
        <taxon>Tegillarca</taxon>
    </lineage>
</organism>
<sequence length="67" mass="7611">GKKIFYVTNNSGKSRKQYAKKCEDLGFPATEFQQQGLGNRVSISTRKNILALSLGLRKDDNYKSLER</sequence>
<comment type="caution">
    <text evidence="1">The sequence shown here is derived from an EMBL/GenBank/DDBJ whole genome shotgun (WGS) entry which is preliminary data.</text>
</comment>
<name>A0ABQ9E1H3_TEGGR</name>
<evidence type="ECO:0008006" key="3">
    <source>
        <dbReference type="Google" id="ProtNLM"/>
    </source>
</evidence>
<evidence type="ECO:0000313" key="2">
    <source>
        <dbReference type="Proteomes" id="UP001217089"/>
    </source>
</evidence>
<protein>
    <recommendedName>
        <fullName evidence="3">Phosphoglycolate phosphatase</fullName>
    </recommendedName>
</protein>
<dbReference type="Proteomes" id="UP001217089">
    <property type="component" value="Unassembled WGS sequence"/>
</dbReference>
<keyword evidence="2" id="KW-1185">Reference proteome</keyword>
<dbReference type="Gene3D" id="3.40.50.1000">
    <property type="entry name" value="HAD superfamily/HAD-like"/>
    <property type="match status" value="1"/>
</dbReference>
<reference evidence="1 2" key="1">
    <citation type="submission" date="2022-12" db="EMBL/GenBank/DDBJ databases">
        <title>Chromosome-level genome of Tegillarca granosa.</title>
        <authorList>
            <person name="Kim J."/>
        </authorList>
    </citation>
    <scope>NUCLEOTIDE SEQUENCE [LARGE SCALE GENOMIC DNA]</scope>
    <source>
        <strain evidence="1">Teg-2019</strain>
        <tissue evidence="1">Adductor muscle</tissue>
    </source>
</reference>
<dbReference type="EMBL" id="JARBDR010000921">
    <property type="protein sequence ID" value="KAJ8299298.1"/>
    <property type="molecule type" value="Genomic_DNA"/>
</dbReference>
<gene>
    <name evidence="1" type="ORF">KUTeg_023358</name>
</gene>
<dbReference type="InterPro" id="IPR036412">
    <property type="entry name" value="HAD-like_sf"/>
</dbReference>
<dbReference type="Pfam" id="PF13344">
    <property type="entry name" value="Hydrolase_6"/>
    <property type="match status" value="1"/>
</dbReference>
<evidence type="ECO:0000313" key="1">
    <source>
        <dbReference type="EMBL" id="KAJ8299298.1"/>
    </source>
</evidence>
<feature type="non-terminal residue" evidence="1">
    <location>
        <position position="1"/>
    </location>
</feature>
<dbReference type="InterPro" id="IPR023214">
    <property type="entry name" value="HAD_sf"/>
</dbReference>